<dbReference type="EMBL" id="CM047903">
    <property type="protein sequence ID" value="KAJ0093124.1"/>
    <property type="molecule type" value="Genomic_DNA"/>
</dbReference>
<protein>
    <submittedName>
        <fullName evidence="1">Uncharacterized protein</fullName>
    </submittedName>
</protein>
<reference evidence="2" key="1">
    <citation type="journal article" date="2023" name="G3 (Bethesda)">
        <title>Genome assembly and association tests identify interacting loci associated with vigor, precocity, and sex in interspecific pistachio rootstocks.</title>
        <authorList>
            <person name="Palmer W."/>
            <person name="Jacygrad E."/>
            <person name="Sagayaradj S."/>
            <person name="Cavanaugh K."/>
            <person name="Han R."/>
            <person name="Bertier L."/>
            <person name="Beede B."/>
            <person name="Kafkas S."/>
            <person name="Golino D."/>
            <person name="Preece J."/>
            <person name="Michelmore R."/>
        </authorList>
    </citation>
    <scope>NUCLEOTIDE SEQUENCE [LARGE SCALE GENOMIC DNA]</scope>
</reference>
<dbReference type="Proteomes" id="UP001164250">
    <property type="component" value="Chromosome 7"/>
</dbReference>
<name>A0ACC1B2I5_9ROSI</name>
<accession>A0ACC1B2I5</accession>
<evidence type="ECO:0000313" key="2">
    <source>
        <dbReference type="Proteomes" id="UP001164250"/>
    </source>
</evidence>
<sequence>MDIYSHLDTHLHSIINVVFSQLIFFNYICPALLTILARKGFFINTYANDICSMSLDEADNSMEITEDGEDRPSLNVLFAEAIKGPLLSSDSLVQISTLDLIFHFLSSEGALGKQIQVLVEENIADYVFEILRLSECKDPTVNSCLQVLNLLSTTEQAFKQRLVVGFTTLIPVLHHVAEVPFHPFQNQTLKLIWNCISDCPGILSTSQVEELILCLTMMLRRNTDGEISMLTETFIMACSIFVAILKSPSSHGISNPATSIQEAPKHAVQACLNMSGKDPSQLLHSLYLMKEVYAYSYEEFSTSESNSIDLRNSIINLCTSHLLPWFIKAIHEINEEIVLGVFETFHFIMIQDSDMRATEFAKTLVSYSWFSLSFGCLGLFPSEKLKWRVYLMLSSLVDVLLGSDTGQYIRDAACYIPSDPADMLFLLGQKSADNLELSSCQSAVLLILHISSLYNDRLAVETSVLASLEQYILVNRSNFQCGAADLSTMMWLVNLYGFFRNFADKIYQISYSLEAERILFYSVTKNEWDLSSAVIHSSSLRWLFQQEKISKPLSYQILKFCRSYGMDVVVHGSQTINEKVIAELVAAGDNHAGAILVSLLIELVEQEGHEHDIVAIVNFVEKAIDIFPATSDQLCLHGIGNAIRALYYKSNHYSPQTFMVISLVTFNILCSVHPEVLSDNEAWVAVTTKLIDCLVSTVAVHGWTHESLIVIGILSLILHHYTNNALVEASKTIVVNTSLVSTINSTIDTACSKGPALIDYDEGANTGESLIFVLLLYYFYLKSLHAALPGLVEWQNFVDPLNSKQSLTAVSIHYHDLCRLMHFGSPSVKLVSSYCLLELFTRISDQRGREHKELNCSTGFLMSIMAVLEGLVFYSDIRVAMNCGLCLSMVLGWENLDLQEKRIIAKSYWCRLIVEEMALSLAAPCLASKSFFNHHKPAVLVAVALLKLDNIPLWLRTVFDDSCISGIIGNLGARNVSSEMVLLFRELLNSNFLKADQIASLNHVLQACRKYMYSNSTQDDRWDEQAEKKFTTVHDLREVREYLIHLMSSQLSMKSENGDMRLLEELETFFRS</sequence>
<keyword evidence="2" id="KW-1185">Reference proteome</keyword>
<organism evidence="1 2">
    <name type="scientific">Pistacia atlantica</name>
    <dbReference type="NCBI Taxonomy" id="434234"/>
    <lineage>
        <taxon>Eukaryota</taxon>
        <taxon>Viridiplantae</taxon>
        <taxon>Streptophyta</taxon>
        <taxon>Embryophyta</taxon>
        <taxon>Tracheophyta</taxon>
        <taxon>Spermatophyta</taxon>
        <taxon>Magnoliopsida</taxon>
        <taxon>eudicotyledons</taxon>
        <taxon>Gunneridae</taxon>
        <taxon>Pentapetalae</taxon>
        <taxon>rosids</taxon>
        <taxon>malvids</taxon>
        <taxon>Sapindales</taxon>
        <taxon>Anacardiaceae</taxon>
        <taxon>Pistacia</taxon>
    </lineage>
</organism>
<evidence type="ECO:0000313" key="1">
    <source>
        <dbReference type="EMBL" id="KAJ0093124.1"/>
    </source>
</evidence>
<comment type="caution">
    <text evidence="1">The sequence shown here is derived from an EMBL/GenBank/DDBJ whole genome shotgun (WGS) entry which is preliminary data.</text>
</comment>
<proteinExistence type="predicted"/>
<gene>
    <name evidence="1" type="ORF">Patl1_26170</name>
</gene>